<dbReference type="GO" id="GO:0009450">
    <property type="term" value="P:gamma-aminobutyric acid catabolic process"/>
    <property type="evidence" value="ECO:0007669"/>
    <property type="project" value="InterPro"/>
</dbReference>
<dbReference type="SUPFAM" id="SSF53720">
    <property type="entry name" value="ALDH-like"/>
    <property type="match status" value="1"/>
</dbReference>
<organism evidence="6">
    <name type="scientific">Arsenophonus nasoniae</name>
    <name type="common">son-killer infecting Nasonia vitripennis</name>
    <dbReference type="NCBI Taxonomy" id="638"/>
    <lineage>
        <taxon>Bacteria</taxon>
        <taxon>Pseudomonadati</taxon>
        <taxon>Pseudomonadota</taxon>
        <taxon>Gammaproteobacteria</taxon>
        <taxon>Enterobacterales</taxon>
        <taxon>Morganellaceae</taxon>
        <taxon>Arsenophonus</taxon>
    </lineage>
</organism>
<dbReference type="InterPro" id="IPR050740">
    <property type="entry name" value="Aldehyde_DH_Superfamily"/>
</dbReference>
<dbReference type="Pfam" id="PF00171">
    <property type="entry name" value="Aldedh"/>
    <property type="match status" value="1"/>
</dbReference>
<dbReference type="InterPro" id="IPR015590">
    <property type="entry name" value="Aldehyde_DH_dom"/>
</dbReference>
<dbReference type="FunFam" id="3.40.309.10:FF:000004">
    <property type="entry name" value="Succinate-semialdehyde dehydrogenase I"/>
    <property type="match status" value="1"/>
</dbReference>
<comment type="similarity">
    <text evidence="1 4">Belongs to the aldehyde dehydrogenase family.</text>
</comment>
<dbReference type="PANTHER" id="PTHR43353">
    <property type="entry name" value="SUCCINATE-SEMIALDEHYDE DEHYDROGENASE, MITOCHONDRIAL"/>
    <property type="match status" value="1"/>
</dbReference>
<dbReference type="PANTHER" id="PTHR43353:SF5">
    <property type="entry name" value="SUCCINATE-SEMIALDEHYDE DEHYDROGENASE, MITOCHONDRIAL"/>
    <property type="match status" value="1"/>
</dbReference>
<dbReference type="GO" id="GO:0004777">
    <property type="term" value="F:succinate-semialdehyde dehydrogenase (NAD+) activity"/>
    <property type="evidence" value="ECO:0007669"/>
    <property type="project" value="TreeGrafter"/>
</dbReference>
<gene>
    <name evidence="6" type="primary">gabD</name>
    <name evidence="6" type="ORF">ARN_14720</name>
</gene>
<protein>
    <submittedName>
        <fullName evidence="6">Succinate-semialdehyde dehydrogenase</fullName>
    </submittedName>
</protein>
<dbReference type="InterPro" id="IPR029510">
    <property type="entry name" value="Ald_DH_CS_GLU"/>
</dbReference>
<dbReference type="Gene3D" id="3.40.605.10">
    <property type="entry name" value="Aldehyde Dehydrogenase, Chain A, domain 1"/>
    <property type="match status" value="1"/>
</dbReference>
<feature type="active site" evidence="3">
    <location>
        <position position="286"/>
    </location>
</feature>
<dbReference type="InterPro" id="IPR016161">
    <property type="entry name" value="Ald_DH/histidinol_DH"/>
</dbReference>
<evidence type="ECO:0000256" key="3">
    <source>
        <dbReference type="PROSITE-ProRule" id="PRU10007"/>
    </source>
</evidence>
<dbReference type="AlphaFoldDB" id="D2TZ67"/>
<evidence type="ECO:0000256" key="4">
    <source>
        <dbReference type="RuleBase" id="RU003345"/>
    </source>
</evidence>
<dbReference type="FunFam" id="3.40.605.10:FF:000005">
    <property type="entry name" value="Succinate-semialdehyde dehydrogenase I"/>
    <property type="match status" value="1"/>
</dbReference>
<dbReference type="CDD" id="cd07103">
    <property type="entry name" value="ALDH_F5_SSADH_GabD"/>
    <property type="match status" value="1"/>
</dbReference>
<evidence type="ECO:0000256" key="1">
    <source>
        <dbReference type="ARBA" id="ARBA00009986"/>
    </source>
</evidence>
<dbReference type="EMBL" id="FN545188">
    <property type="protein sequence ID" value="CBA72857.1"/>
    <property type="molecule type" value="Genomic_DNA"/>
</dbReference>
<dbReference type="InterPro" id="IPR016163">
    <property type="entry name" value="Ald_DH_C"/>
</dbReference>
<keyword evidence="2 4" id="KW-0560">Oxidoreductase</keyword>
<dbReference type="NCBIfam" id="TIGR01780">
    <property type="entry name" value="SSADH"/>
    <property type="match status" value="1"/>
</dbReference>
<accession>D2TZ67</accession>
<dbReference type="PROSITE" id="PS00070">
    <property type="entry name" value="ALDEHYDE_DEHYDR_CYS"/>
    <property type="match status" value="1"/>
</dbReference>
<evidence type="ECO:0000256" key="2">
    <source>
        <dbReference type="ARBA" id="ARBA00023002"/>
    </source>
</evidence>
<evidence type="ECO:0000259" key="5">
    <source>
        <dbReference type="Pfam" id="PF00171"/>
    </source>
</evidence>
<dbReference type="GO" id="GO:0005829">
    <property type="term" value="C:cytosol"/>
    <property type="evidence" value="ECO:0007669"/>
    <property type="project" value="TreeGrafter"/>
</dbReference>
<dbReference type="InterPro" id="IPR016160">
    <property type="entry name" value="Ald_DH_CS_CYS"/>
</dbReference>
<feature type="domain" description="Aldehyde dehydrogenase" evidence="5">
    <location>
        <begin position="49"/>
        <end position="508"/>
    </location>
</feature>
<dbReference type="PROSITE" id="PS00687">
    <property type="entry name" value="ALDEHYDE_DEHYDR_GLU"/>
    <property type="match status" value="1"/>
</dbReference>
<evidence type="ECO:0000313" key="6">
    <source>
        <dbReference type="EMBL" id="CBA72857.1"/>
    </source>
</evidence>
<sequence length="518" mass="55923">MQFLTIIENKIKDKISNGIPPLNSGEKSMENNLINSPLFRQQAFINGQWVDADKHSTFNVINPANGDVIAKVSDLGKIETQNAIAAADKALPTWRAMSAKQRSQILNKWFYLIMENQSALAEILSLEQGKCHSEAIGEITYGASFIQWFAEEAKRTYGETIPAPVTDCRIMTIKQAVGVVAAITPWNFPNAMITRKVAPALAAGCTVILKPAAETPLSALALAVLAEKAGIPAGVLNIVPSTDAKTIGSVMTESPIVRKLTFTGSTQVGKLLMAQCANTVKKVSLELGGNAPFIVFDDADLEAAVQGVLAAKFRNSGQTCVCANRILVQANIYDEFAKRLSAAVKTLRIGPASQKDAQLGPLINQQAIDKVKQHITDAIELGAQLLTGGNVASQGKLFFEPTVLINVNNQMKVAKEETFGPLAPLFKFTDESEAIQLANETEFGLAAYFYSRDISRIYRVAEALETGMIGINEGLISHEMAPFGGIKQSGLGREGSHYGIDEFLEIKYLCFGNIKATI</sequence>
<dbReference type="InterPro" id="IPR010102">
    <property type="entry name" value="Succ_semiAld_DH"/>
</dbReference>
<proteinExistence type="inferred from homology"/>
<dbReference type="InterPro" id="IPR016162">
    <property type="entry name" value="Ald_DH_N"/>
</dbReference>
<dbReference type="Gene3D" id="3.40.309.10">
    <property type="entry name" value="Aldehyde Dehydrogenase, Chain A, domain 2"/>
    <property type="match status" value="1"/>
</dbReference>
<reference evidence="6" key="1">
    <citation type="journal article" date="2010" name="Insect Mol. Biol.">
        <title>The draft genome sequence of Arsenophonus nasoniae, son-killer bacterium of Nasonia vitripennis, reveals genes associated with virulence and symbiosis.</title>
        <authorList>
            <person name="Wilkes T."/>
            <person name="Darby A.C."/>
            <person name="Choi J."/>
            <person name="Colborne J.K."/>
            <person name="Werren J.H."/>
            <person name="Hurst G.D.D."/>
        </authorList>
    </citation>
    <scope>NUCLEOTIDE SEQUENCE</scope>
</reference>
<name>D2TZ67_9GAMM</name>